<dbReference type="PROSITE" id="PS50157">
    <property type="entry name" value="ZINC_FINGER_C2H2_2"/>
    <property type="match status" value="20"/>
</dbReference>
<dbReference type="EnsemblMetazoa" id="GBRI015574-RA">
    <property type="protein sequence ID" value="GBRI015574-PA"/>
    <property type="gene ID" value="GBRI015574"/>
</dbReference>
<accession>A0A1A9WDE9</accession>
<dbReference type="GO" id="GO:0003677">
    <property type="term" value="F:DNA binding"/>
    <property type="evidence" value="ECO:0007669"/>
    <property type="project" value="UniProtKB-KW"/>
</dbReference>
<evidence type="ECO:0000313" key="15">
    <source>
        <dbReference type="EnsemblMetazoa" id="GBRI015574-PA"/>
    </source>
</evidence>
<dbReference type="FunFam" id="3.30.160.60:FF:000202">
    <property type="entry name" value="Zinc finger protein 574"/>
    <property type="match status" value="1"/>
</dbReference>
<feature type="domain" description="C2H2-type" evidence="13">
    <location>
        <begin position="1296"/>
        <end position="1324"/>
    </location>
</feature>
<keyword evidence="4" id="KW-0677">Repeat</keyword>
<keyword evidence="8" id="KW-0238">DNA-binding</keyword>
<feature type="domain" description="C2H2-type" evidence="13">
    <location>
        <begin position="1523"/>
        <end position="1553"/>
    </location>
</feature>
<evidence type="ECO:0000259" key="14">
    <source>
        <dbReference type="PROSITE" id="PS51915"/>
    </source>
</evidence>
<name>A0A1A9WDE9_9MUSC</name>
<evidence type="ECO:0000256" key="6">
    <source>
        <dbReference type="ARBA" id="ARBA00022833"/>
    </source>
</evidence>
<feature type="domain" description="C2H2-type" evidence="13">
    <location>
        <begin position="1495"/>
        <end position="1522"/>
    </location>
</feature>
<dbReference type="InterPro" id="IPR050331">
    <property type="entry name" value="Zinc_finger"/>
</dbReference>
<keyword evidence="5 11" id="KW-0863">Zinc-finger</keyword>
<evidence type="ECO:0000256" key="10">
    <source>
        <dbReference type="ARBA" id="ARBA00023242"/>
    </source>
</evidence>
<dbReference type="PANTHER" id="PTHR16515:SF49">
    <property type="entry name" value="GASTRULA ZINC FINGER PROTEIN XLCGF49.1-LIKE-RELATED"/>
    <property type="match status" value="1"/>
</dbReference>
<reference evidence="16" key="1">
    <citation type="submission" date="2014-03" db="EMBL/GenBank/DDBJ databases">
        <authorList>
            <person name="Aksoy S."/>
            <person name="Warren W."/>
            <person name="Wilson R.K."/>
        </authorList>
    </citation>
    <scope>NUCLEOTIDE SEQUENCE [LARGE SCALE GENOMIC DNA]</scope>
    <source>
        <strain evidence="16">IAEA</strain>
    </source>
</reference>
<feature type="domain" description="ZAD" evidence="14">
    <location>
        <begin position="14"/>
        <end position="90"/>
    </location>
</feature>
<dbReference type="InterPro" id="IPR013087">
    <property type="entry name" value="Znf_C2H2_type"/>
</dbReference>
<dbReference type="PROSITE" id="PS00028">
    <property type="entry name" value="ZINC_FINGER_C2H2_1"/>
    <property type="match status" value="24"/>
</dbReference>
<dbReference type="SMART" id="SM00868">
    <property type="entry name" value="zf-AD"/>
    <property type="match status" value="1"/>
</dbReference>
<dbReference type="PANTHER" id="PTHR16515">
    <property type="entry name" value="PR DOMAIN ZINC FINGER PROTEIN"/>
    <property type="match status" value="1"/>
</dbReference>
<keyword evidence="16" id="KW-1185">Reference proteome</keyword>
<feature type="domain" description="C2H2-type" evidence="13">
    <location>
        <begin position="567"/>
        <end position="590"/>
    </location>
</feature>
<feature type="domain" description="C2H2-type" evidence="13">
    <location>
        <begin position="273"/>
        <end position="301"/>
    </location>
</feature>
<feature type="domain" description="C2H2-type" evidence="13">
    <location>
        <begin position="1439"/>
        <end position="1466"/>
    </location>
</feature>
<evidence type="ECO:0000256" key="4">
    <source>
        <dbReference type="ARBA" id="ARBA00022737"/>
    </source>
</evidence>
<dbReference type="FunFam" id="3.30.160.60:FF:000075">
    <property type="entry name" value="Putative zinc finger protein 536"/>
    <property type="match status" value="1"/>
</dbReference>
<dbReference type="GO" id="GO:0032502">
    <property type="term" value="P:developmental process"/>
    <property type="evidence" value="ECO:0007669"/>
    <property type="project" value="UniProtKB-ARBA"/>
</dbReference>
<evidence type="ECO:0000256" key="2">
    <source>
        <dbReference type="ARBA" id="ARBA00006991"/>
    </source>
</evidence>
<feature type="binding site" evidence="12">
    <location>
        <position position="19"/>
    </location>
    <ligand>
        <name>Zn(2+)</name>
        <dbReference type="ChEBI" id="CHEBI:29105"/>
    </ligand>
</feature>
<dbReference type="STRING" id="37001.A0A1A9WDE9"/>
<dbReference type="Proteomes" id="UP000091820">
    <property type="component" value="Unassembled WGS sequence"/>
</dbReference>
<evidence type="ECO:0000313" key="16">
    <source>
        <dbReference type="Proteomes" id="UP000091820"/>
    </source>
</evidence>
<dbReference type="VEuPathDB" id="VectorBase:GBRI015574"/>
<evidence type="ECO:0000256" key="5">
    <source>
        <dbReference type="ARBA" id="ARBA00022771"/>
    </source>
</evidence>
<feature type="domain" description="C2H2-type" evidence="13">
    <location>
        <begin position="468"/>
        <end position="497"/>
    </location>
</feature>
<evidence type="ECO:0000256" key="3">
    <source>
        <dbReference type="ARBA" id="ARBA00022723"/>
    </source>
</evidence>
<feature type="domain" description="C2H2-type" evidence="13">
    <location>
        <begin position="1051"/>
        <end position="1079"/>
    </location>
</feature>
<keyword evidence="9" id="KW-0804">Transcription</keyword>
<keyword evidence="3 12" id="KW-0479">Metal-binding</keyword>
<feature type="domain" description="C2H2-type" evidence="13">
    <location>
        <begin position="798"/>
        <end position="825"/>
    </location>
</feature>
<proteinExistence type="inferred from homology"/>
<evidence type="ECO:0000256" key="7">
    <source>
        <dbReference type="ARBA" id="ARBA00023015"/>
    </source>
</evidence>
<evidence type="ECO:0000256" key="9">
    <source>
        <dbReference type="ARBA" id="ARBA00023163"/>
    </source>
</evidence>
<comment type="similarity">
    <text evidence="2">Belongs to the krueppel C2H2-type zinc-finger protein family.</text>
</comment>
<feature type="domain" description="C2H2-type" evidence="13">
    <location>
        <begin position="1356"/>
        <end position="1379"/>
    </location>
</feature>
<dbReference type="FunFam" id="3.30.160.60:FF:001049">
    <property type="entry name" value="zinc finger protein 319"/>
    <property type="match status" value="1"/>
</dbReference>
<dbReference type="PROSITE" id="PS51915">
    <property type="entry name" value="ZAD"/>
    <property type="match status" value="1"/>
</dbReference>
<reference evidence="15" key="2">
    <citation type="submission" date="2020-05" db="UniProtKB">
        <authorList>
            <consortium name="EnsemblMetazoa"/>
        </authorList>
    </citation>
    <scope>IDENTIFICATION</scope>
    <source>
        <strain evidence="15">IAEA</strain>
    </source>
</reference>
<feature type="domain" description="C2H2-type" evidence="13">
    <location>
        <begin position="699"/>
        <end position="723"/>
    </location>
</feature>
<dbReference type="InterPro" id="IPR012934">
    <property type="entry name" value="Znf_AD"/>
</dbReference>
<dbReference type="SUPFAM" id="SSF57716">
    <property type="entry name" value="Glucocorticoid receptor-like (DNA-binding domain)"/>
    <property type="match status" value="1"/>
</dbReference>
<feature type="domain" description="C2H2-type" evidence="13">
    <location>
        <begin position="1167"/>
        <end position="1191"/>
    </location>
</feature>
<feature type="domain" description="C2H2-type" evidence="13">
    <location>
        <begin position="827"/>
        <end position="849"/>
    </location>
</feature>
<keyword evidence="7" id="KW-0805">Transcription regulation</keyword>
<dbReference type="GO" id="GO:0006355">
    <property type="term" value="P:regulation of DNA-templated transcription"/>
    <property type="evidence" value="ECO:0007669"/>
    <property type="project" value="UniProtKB-ARBA"/>
</dbReference>
<dbReference type="Gene3D" id="3.40.1800.20">
    <property type="match status" value="1"/>
</dbReference>
<feature type="binding site" evidence="12">
    <location>
        <position position="66"/>
    </location>
    <ligand>
        <name>Zn(2+)</name>
        <dbReference type="ChEBI" id="CHEBI:29105"/>
    </ligand>
</feature>
<dbReference type="GO" id="GO:0005634">
    <property type="term" value="C:nucleus"/>
    <property type="evidence" value="ECO:0007669"/>
    <property type="project" value="UniProtKB-SubCell"/>
</dbReference>
<feature type="domain" description="C2H2-type" evidence="13">
    <location>
        <begin position="1411"/>
        <end position="1438"/>
    </location>
</feature>
<protein>
    <submittedName>
        <fullName evidence="15">Uncharacterized protein</fullName>
    </submittedName>
</protein>
<dbReference type="FunFam" id="3.30.160.60:FF:000110">
    <property type="entry name" value="Zinc finger protein-like"/>
    <property type="match status" value="1"/>
</dbReference>
<evidence type="ECO:0000256" key="11">
    <source>
        <dbReference type="PROSITE-ProRule" id="PRU00042"/>
    </source>
</evidence>
<feature type="domain" description="C2H2-type" evidence="13">
    <location>
        <begin position="500"/>
        <end position="527"/>
    </location>
</feature>
<dbReference type="FunFam" id="3.30.160.60:FF:002343">
    <property type="entry name" value="Zinc finger protein 33A"/>
    <property type="match status" value="1"/>
</dbReference>
<feature type="domain" description="C2H2-type" evidence="13">
    <location>
        <begin position="600"/>
        <end position="627"/>
    </location>
</feature>
<dbReference type="Pfam" id="PF00096">
    <property type="entry name" value="zf-C2H2"/>
    <property type="match status" value="6"/>
</dbReference>
<feature type="domain" description="C2H2-type" evidence="13">
    <location>
        <begin position="1088"/>
        <end position="1115"/>
    </location>
</feature>
<evidence type="ECO:0000259" key="13">
    <source>
        <dbReference type="PROSITE" id="PS50157"/>
    </source>
</evidence>
<dbReference type="SUPFAM" id="SSF57667">
    <property type="entry name" value="beta-beta-alpha zinc fingers"/>
    <property type="match status" value="9"/>
</dbReference>
<keyword evidence="10" id="KW-0539">Nucleus</keyword>
<dbReference type="Pfam" id="PF13912">
    <property type="entry name" value="zf-C2H2_6"/>
    <property type="match status" value="1"/>
</dbReference>
<dbReference type="SMART" id="SM00355">
    <property type="entry name" value="ZnF_C2H2"/>
    <property type="match status" value="29"/>
</dbReference>
<dbReference type="Pfam" id="PF07776">
    <property type="entry name" value="zf-AD"/>
    <property type="match status" value="1"/>
</dbReference>
<feature type="domain" description="C2H2-type" evidence="13">
    <location>
        <begin position="366"/>
        <end position="393"/>
    </location>
</feature>
<feature type="binding site" evidence="12">
    <location>
        <position position="16"/>
    </location>
    <ligand>
        <name>Zn(2+)</name>
        <dbReference type="ChEBI" id="CHEBI:29105"/>
    </ligand>
</feature>
<dbReference type="Gene3D" id="3.30.160.60">
    <property type="entry name" value="Classic Zinc Finger"/>
    <property type="match status" value="15"/>
</dbReference>
<sequence>MTDNTSCFIKGKLYGCRTCLESTNSNNFLLTECLAGLENRLKNFFQSLIIQSNDDEKLPQYLCNNCNEKLQNIHEFIQQTIRTNEFFKTQPEEEVFTECIDDTFLWEDSLSFSEKHLKNDSDNDKSCMLDCLVETVIDIPIDGALKSQQVENDYLQIKKEKIPKNCVRSAGECNENTESKRGVISRDKEIESNLLETINKDLAEPMKKEDDISTHNLNFLSNFSSGAEDEDEEYIPPKSKIRKSNVDQKVVKTRKGRPRSQEFSKIKKINDRFLCYMCDKTFSLRKDVTRHVNTIHCDKAHFQCEFCGHQFKRKDKVREHIRSYHQPTPCIDTDISKSISTGVKTKLSQWKFGDCLYSKPTKRRLIECKLCEIRFSSAIKLRQHLETHRDSKTLQHLQLYNNIIKQLYPNANTIEKAKEIIEKEISLNQWSRFYLILNEYGYEVSISDTENEIDESNDDNDKIYKKGYQCELCELKFEYKYQIFTHMKEQHHESDEKIPYKCKLCKLDFLCSHMFEQHSRTHCRNRDKSFVCIRCPGKFAWIESMRQHNCLHKATYLTAIKDKNNPLKCSICRTTFKTTFKLSAHMKMHATFEWSNPQEYRCALCSKNFSNLKQLREHLPVHQDGETDIDFENSLYIKTFIKLENGNLDRTALKNVITNDYNKKQLTRFYCALNKDAKELDLMDSESEIEGEEETSQTYKCLVCHMDFRRRKSLIEHQMTSHAEISLPLRCDICSGQFACQEVLDHHQYRNCLNEYRQQQSLRCDTCALDFVWPRNLAKHKQIKHSNPCDQNKFGNKLKCDECDKVFIWLKDLKRHKVIHRPDEKKYACPHCERKFYRKDHLLAHIRTHDPNSVPITLNLNRKVNNFDVNLSRPHGYKQIKCMICYSQHTTIQDLRNHLAKHQYTIDFERRKEMEVVDFISAQFYPDEEIMAESTLMTRIGIDLTNKYKLERFYSITNENGYELSLDSSETELDSEDDDEKSKIITKANYKCDICPHLSFARKYKVFQHHESEHTWEEARHICCTCNARFLSSEILEHHYKQQCKNLNKRHQCRKCSLRFMWKDNLKVHFTMMHAHENGNESELNRRYECFLCQLKFEHKYDLKRHMSLHGDSKDMHLHYCVLCPRMFYARENLCTHVKEHGLNVIDIDCMESIITSTCWPNGDKVIECKICNRNYLTMANLSEHFQEMHSSSILSGSSENYSITNERGYELHLEWNSETEAEDELMTGQLVKNSYTCEICNFQCKRKYKIAQHQRSFHPYETLTLKCEFCIFKTVSQKLLDYHKASQCLNNEKQYTCNKCSFRFMWQENLKKHEELQHAVKVAVDVNKQAEDCGIKSSSLPLPLQQNSSKEMKLFKCPDCHRTYNRKDRYNAHLKKYHNPVSGQPLSVVRDKSSKRDISKQTVAKVKQKHLCALCGLALSSASCLAIHMRRHTGERPYKCDICELAFARRTDLISHRRTHTGERPYKCTICAKTFIRSYKLTTHMRTHTGERPYKCTFCDSAFAQSNDLVIHRRRHTGERPYLCDICGEGFIQGSALKTHRRQKGHHVNNTDINTVRHLPAFPVDF</sequence>
<comment type="subcellular location">
    <subcellularLocation>
        <location evidence="1">Nucleus</location>
    </subcellularLocation>
</comment>
<evidence type="ECO:0000256" key="12">
    <source>
        <dbReference type="PROSITE-ProRule" id="PRU01263"/>
    </source>
</evidence>
<feature type="binding site" evidence="12">
    <location>
        <position position="63"/>
    </location>
    <ligand>
        <name>Zn(2+)</name>
        <dbReference type="ChEBI" id="CHEBI:29105"/>
    </ligand>
</feature>
<feature type="domain" description="C2H2-type" evidence="13">
    <location>
        <begin position="1467"/>
        <end position="1494"/>
    </location>
</feature>
<keyword evidence="6 12" id="KW-0862">Zinc</keyword>
<organism evidence="15 16">
    <name type="scientific">Glossina brevipalpis</name>
    <dbReference type="NCBI Taxonomy" id="37001"/>
    <lineage>
        <taxon>Eukaryota</taxon>
        <taxon>Metazoa</taxon>
        <taxon>Ecdysozoa</taxon>
        <taxon>Arthropoda</taxon>
        <taxon>Hexapoda</taxon>
        <taxon>Insecta</taxon>
        <taxon>Pterygota</taxon>
        <taxon>Neoptera</taxon>
        <taxon>Endopterygota</taxon>
        <taxon>Diptera</taxon>
        <taxon>Brachycera</taxon>
        <taxon>Muscomorpha</taxon>
        <taxon>Hippoboscoidea</taxon>
        <taxon>Glossinidae</taxon>
        <taxon>Glossina</taxon>
    </lineage>
</organism>
<dbReference type="GO" id="GO:0008270">
    <property type="term" value="F:zinc ion binding"/>
    <property type="evidence" value="ECO:0007669"/>
    <property type="project" value="UniProtKB-UniRule"/>
</dbReference>
<evidence type="ECO:0000256" key="1">
    <source>
        <dbReference type="ARBA" id="ARBA00004123"/>
    </source>
</evidence>
<evidence type="ECO:0000256" key="8">
    <source>
        <dbReference type="ARBA" id="ARBA00023125"/>
    </source>
</evidence>
<feature type="domain" description="C2H2-type" evidence="13">
    <location>
        <begin position="302"/>
        <end position="329"/>
    </location>
</feature>
<dbReference type="InterPro" id="IPR036236">
    <property type="entry name" value="Znf_C2H2_sf"/>
</dbReference>